<accession>A0A1A7NY69</accession>
<dbReference type="GO" id="GO:0004519">
    <property type="term" value="F:endonuclease activity"/>
    <property type="evidence" value="ECO:0007669"/>
    <property type="project" value="InterPro"/>
</dbReference>
<dbReference type="EMBL" id="JTJM01000003">
    <property type="protein sequence ID" value="OBW93934.1"/>
    <property type="molecule type" value="Genomic_DNA"/>
</dbReference>
<dbReference type="Gene3D" id="3.30.70.2540">
    <property type="entry name" value="CRISPR-associated endoribonuclease Cas6/Csy4"/>
    <property type="match status" value="1"/>
</dbReference>
<evidence type="ECO:0000313" key="2">
    <source>
        <dbReference type="Proteomes" id="UP000243558"/>
    </source>
</evidence>
<dbReference type="NCBIfam" id="TIGR02563">
    <property type="entry name" value="cas_Csy4"/>
    <property type="match status" value="1"/>
</dbReference>
<reference evidence="1 2" key="1">
    <citation type="submission" date="2014-11" db="EMBL/GenBank/DDBJ databases">
        <title>Pan-genome of Gallibacterium spp.</title>
        <authorList>
            <person name="Kudirkiene E."/>
            <person name="Bojesen A.M."/>
        </authorList>
    </citation>
    <scope>NUCLEOTIDE SEQUENCE [LARGE SCALE GENOMIC DNA]</scope>
    <source>
        <strain evidence="1 2">F151</strain>
    </source>
</reference>
<dbReference type="PATRIC" id="fig|505345.7.peg.154"/>
<name>A0A1A7NY69_9PAST</name>
<dbReference type="InterPro" id="IPR013396">
    <property type="entry name" value="CRISPR-assoc_prot_Csy4"/>
</dbReference>
<dbReference type="GO" id="GO:0043571">
    <property type="term" value="P:maintenance of CRISPR repeat elements"/>
    <property type="evidence" value="ECO:0007669"/>
    <property type="project" value="InterPro"/>
</dbReference>
<dbReference type="OrthoDB" id="259831at2"/>
<sequence length="189" mass="21867">MSQLTHYIELEAIPQLEIKHSDVMAYAMQTLHQLLPFFDGRIGIGFPQYQQNYGLGWKIRLFGTEMDLDFIALHLDPLQDYFIINAITPVPEKTTAVRYQRIQHKGNSALKRAEKRMKARGNFSDAVLENMRLKQQQVKRYPHVFLKSASTKQTKMLLEIKRVVCSEHREGLFTGYGLSKEAIATTPHF</sequence>
<dbReference type="RefSeq" id="WP_065238560.1">
    <property type="nucleotide sequence ID" value="NZ_JTJM01000003.1"/>
</dbReference>
<comment type="caution">
    <text evidence="1">The sequence shown here is derived from an EMBL/GenBank/DDBJ whole genome shotgun (WGS) entry which is preliminary data.</text>
</comment>
<proteinExistence type="predicted"/>
<gene>
    <name evidence="1" type="ORF">QV01_00780</name>
</gene>
<organism evidence="1 2">
    <name type="scientific">Gallibacterium genomosp. 3</name>
    <dbReference type="NCBI Taxonomy" id="505345"/>
    <lineage>
        <taxon>Bacteria</taxon>
        <taxon>Pseudomonadati</taxon>
        <taxon>Pseudomonadota</taxon>
        <taxon>Gammaproteobacteria</taxon>
        <taxon>Pasteurellales</taxon>
        <taxon>Pasteurellaceae</taxon>
        <taxon>Gallibacterium</taxon>
    </lineage>
</organism>
<evidence type="ECO:0000313" key="1">
    <source>
        <dbReference type="EMBL" id="OBW93934.1"/>
    </source>
</evidence>
<dbReference type="Proteomes" id="UP000243558">
    <property type="component" value="Unassembled WGS sequence"/>
</dbReference>
<dbReference type="AlphaFoldDB" id="A0A1A7NY69"/>
<protein>
    <submittedName>
        <fullName evidence="1">CRISPR-associated protein</fullName>
    </submittedName>
</protein>
<keyword evidence="2" id="KW-1185">Reference proteome</keyword>
<dbReference type="InterPro" id="IPR042564">
    <property type="entry name" value="CRISPR-Cas6/Csy4_sf"/>
</dbReference>
<dbReference type="Pfam" id="PF09618">
    <property type="entry name" value="Cas_Csy4"/>
    <property type="match status" value="1"/>
</dbReference>